<feature type="repeat" description="PPR" evidence="2">
    <location>
        <begin position="228"/>
        <end position="258"/>
    </location>
</feature>
<reference evidence="3 4" key="1">
    <citation type="submission" date="2020-10" db="EMBL/GenBank/DDBJ databases">
        <title>The Coptis chinensis genome and diversification of protoberbering-type alkaloids.</title>
        <authorList>
            <person name="Wang B."/>
            <person name="Shu S."/>
            <person name="Song C."/>
            <person name="Liu Y."/>
        </authorList>
    </citation>
    <scope>NUCLEOTIDE SEQUENCE [LARGE SCALE GENOMIC DNA]</scope>
    <source>
        <strain evidence="3">HL-2020</strain>
        <tissue evidence="3">Leaf</tissue>
    </source>
</reference>
<organism evidence="3 4">
    <name type="scientific">Coptis chinensis</name>
    <dbReference type="NCBI Taxonomy" id="261450"/>
    <lineage>
        <taxon>Eukaryota</taxon>
        <taxon>Viridiplantae</taxon>
        <taxon>Streptophyta</taxon>
        <taxon>Embryophyta</taxon>
        <taxon>Tracheophyta</taxon>
        <taxon>Spermatophyta</taxon>
        <taxon>Magnoliopsida</taxon>
        <taxon>Ranunculales</taxon>
        <taxon>Ranunculaceae</taxon>
        <taxon>Coptidoideae</taxon>
        <taxon>Coptis</taxon>
    </lineage>
</organism>
<keyword evidence="1" id="KW-0677">Repeat</keyword>
<dbReference type="Proteomes" id="UP000631114">
    <property type="component" value="Unassembled WGS sequence"/>
</dbReference>
<dbReference type="FunFam" id="1.25.40.10:FF:000427">
    <property type="entry name" value="Pentatricopeptide repeat-containing protein chloroplastic"/>
    <property type="match status" value="1"/>
</dbReference>
<dbReference type="NCBIfam" id="TIGR00756">
    <property type="entry name" value="PPR"/>
    <property type="match status" value="4"/>
</dbReference>
<dbReference type="InterPro" id="IPR046960">
    <property type="entry name" value="PPR_At4g14850-like_plant"/>
</dbReference>
<keyword evidence="4" id="KW-1185">Reference proteome</keyword>
<dbReference type="PANTHER" id="PTHR47926:SF489">
    <property type="entry name" value="PENTATRICOPEPTIDE REPEAT-CONTAINING PROTEIN"/>
    <property type="match status" value="1"/>
</dbReference>
<feature type="repeat" description="PPR" evidence="2">
    <location>
        <begin position="360"/>
        <end position="394"/>
    </location>
</feature>
<dbReference type="GO" id="GO:0009451">
    <property type="term" value="P:RNA modification"/>
    <property type="evidence" value="ECO:0007669"/>
    <property type="project" value="InterPro"/>
</dbReference>
<dbReference type="FunFam" id="1.25.40.10:FF:000989">
    <property type="entry name" value="Pentatricopeptide repeat-containing protein At1g31430"/>
    <property type="match status" value="1"/>
</dbReference>
<dbReference type="PROSITE" id="PS51375">
    <property type="entry name" value="PPR"/>
    <property type="match status" value="5"/>
</dbReference>
<dbReference type="InterPro" id="IPR011990">
    <property type="entry name" value="TPR-like_helical_dom_sf"/>
</dbReference>
<dbReference type="InterPro" id="IPR046848">
    <property type="entry name" value="E_motif"/>
</dbReference>
<proteinExistence type="predicted"/>
<protein>
    <recommendedName>
        <fullName evidence="5">Pentatricopeptide repeat-containing protein</fullName>
    </recommendedName>
</protein>
<evidence type="ECO:0000256" key="2">
    <source>
        <dbReference type="PROSITE-ProRule" id="PRU00708"/>
    </source>
</evidence>
<feature type="repeat" description="PPR" evidence="2">
    <location>
        <begin position="127"/>
        <end position="162"/>
    </location>
</feature>
<comment type="caution">
    <text evidence="3">The sequence shown here is derived from an EMBL/GenBank/DDBJ whole genome shotgun (WGS) entry which is preliminary data.</text>
</comment>
<dbReference type="AlphaFoldDB" id="A0A835M0G7"/>
<dbReference type="InterPro" id="IPR002885">
    <property type="entry name" value="PPR_rpt"/>
</dbReference>
<dbReference type="Pfam" id="PF13041">
    <property type="entry name" value="PPR_2"/>
    <property type="match status" value="3"/>
</dbReference>
<name>A0A835M0G7_9MAGN</name>
<feature type="repeat" description="PPR" evidence="2">
    <location>
        <begin position="259"/>
        <end position="293"/>
    </location>
</feature>
<evidence type="ECO:0000313" key="4">
    <source>
        <dbReference type="Proteomes" id="UP000631114"/>
    </source>
</evidence>
<dbReference type="PANTHER" id="PTHR47926">
    <property type="entry name" value="PENTATRICOPEPTIDE REPEAT-CONTAINING PROTEIN"/>
    <property type="match status" value="1"/>
</dbReference>
<dbReference type="Pfam" id="PF20431">
    <property type="entry name" value="E_motif"/>
    <property type="match status" value="1"/>
</dbReference>
<gene>
    <name evidence="3" type="ORF">IFM89_018240</name>
</gene>
<dbReference type="Gene3D" id="1.25.40.10">
    <property type="entry name" value="Tetratricopeptide repeat domain"/>
    <property type="match status" value="5"/>
</dbReference>
<evidence type="ECO:0000256" key="1">
    <source>
        <dbReference type="ARBA" id="ARBA00022737"/>
    </source>
</evidence>
<feature type="repeat" description="PPR" evidence="2">
    <location>
        <begin position="26"/>
        <end position="60"/>
    </location>
</feature>
<dbReference type="Pfam" id="PF01535">
    <property type="entry name" value="PPR"/>
    <property type="match status" value="5"/>
</dbReference>
<evidence type="ECO:0008006" key="5">
    <source>
        <dbReference type="Google" id="ProtNLM"/>
    </source>
</evidence>
<accession>A0A835M0G7</accession>
<sequence length="586" mass="66292">MGICTNPDTGNLNYAERIFRYIQDPSLFIYNLLIKEFTKKNMLRKSVWLFAQLREDRLFPDYFTYPFVLKAIGRLQMVSDGRKIHGLIIATGLEFDSYTRNSLMDMYADFGHTNTLQRLFKETLDKDIICWNILLSGYTRCRKFSDALLVYRQMEKGNGVRPDEATVVITLSVCIALQNLELGKELHYYISKELEFTTVLGNALMDMYAKCGSLILARQVFDEMQIKNVISWTTIVSGYVNCGKLHEARELFERSPTKDVVLWTTMINGNVQFSHFDEALALFNDMQNRKVKPDKFTVVTLLTGCAQLGALEQGRWVHGYIEDNNVVMDVVVSTALIDMYAKCGCMDKSLEIFRRTKKKDTASWTALICGFAMNGQTNKALELFSQMEHCGGKPDDITFIGVLSACSHGGLVEEGCCYFDSMKRTHKIEPKIEHYGCLVDLFGRAGLLDEAERLIDTIPNFSDDVLLPLWSSLLGACRIHRNVHMGERVARRILGMESSNSGIHSLAANLYAAADRWEDVTKVRRKMKDLGIKKTPGCSSIEVNGVFHEFLVADSSHPKARESYALLLDMLGLLLSSQENVIDGSI</sequence>
<dbReference type="FunFam" id="1.25.40.10:FF:000348">
    <property type="entry name" value="Pentatricopeptide repeat-containing protein chloroplastic"/>
    <property type="match status" value="1"/>
</dbReference>
<dbReference type="EMBL" id="JADFTS010000003">
    <property type="protein sequence ID" value="KAF9614365.1"/>
    <property type="molecule type" value="Genomic_DNA"/>
</dbReference>
<dbReference type="GO" id="GO:0003723">
    <property type="term" value="F:RNA binding"/>
    <property type="evidence" value="ECO:0007669"/>
    <property type="project" value="InterPro"/>
</dbReference>
<evidence type="ECO:0000313" key="3">
    <source>
        <dbReference type="EMBL" id="KAF9614365.1"/>
    </source>
</evidence>
<dbReference type="OrthoDB" id="185373at2759"/>